<dbReference type="Pfam" id="PF07980">
    <property type="entry name" value="SusD_RagB"/>
    <property type="match status" value="1"/>
</dbReference>
<sequence length="534" mass="60007">MKKTIGNYFKAGSIIIMALLNSCTNLDEEVFSEVLPAQFKPTEKDLPSIIAPPYASLRTLMCGWQGYFDLQEEPADCIITPVRPNGWDDGGTYRRMHQHTWTTQEWQPYNTWQNAFSSINKANMVISQLEDGTIQLEASKEATISELRAVRALAYYLLLDNHGNVPIVTDFKDGTLPKQRSRKEVYDFVIKELNEVMPLLSEDAGATYGRLNKWGVKALLAKIYLNSQVYAGTAEWEKCIKEADDIINSNKYSLDINYSDVFTYTNQNSKEIIFSVPYDEIYGKGNQLHMKTLDPVSRTVYQMTAQPWGGNCAVPQFINTYDPEDSRLKDTWIQGPQTNPQTGQVVINYVNVVPGMGGTNGIVAQSNQGYRIGKYVIKQNATGNLDNDFPFLRYGDVLMMKAEALLRTGRADAAALLVTQVRQRAFKNNPAKAAVTGAQLVQGSKYQYGLQATDGTVAEVNGGADIQYGRFMDELGWEFAAEAHRRQDLIRFGVFQTKKWFNHSPHAQAQTRTLFPIPADELAKNPNLKQNTGY</sequence>
<evidence type="ECO:0000256" key="3">
    <source>
        <dbReference type="ARBA" id="ARBA00022729"/>
    </source>
</evidence>
<keyword evidence="4" id="KW-0472">Membrane</keyword>
<evidence type="ECO:0000313" key="9">
    <source>
        <dbReference type="Proteomes" id="UP000322918"/>
    </source>
</evidence>
<organism evidence="8 9">
    <name type="scientific">Arcticibacter tournemirensis</name>
    <dbReference type="NCBI Taxonomy" id="699437"/>
    <lineage>
        <taxon>Bacteria</taxon>
        <taxon>Pseudomonadati</taxon>
        <taxon>Bacteroidota</taxon>
        <taxon>Sphingobacteriia</taxon>
        <taxon>Sphingobacteriales</taxon>
        <taxon>Sphingobacteriaceae</taxon>
        <taxon>Arcticibacter</taxon>
    </lineage>
</organism>
<keyword evidence="3" id="KW-0732">Signal</keyword>
<evidence type="ECO:0000256" key="4">
    <source>
        <dbReference type="ARBA" id="ARBA00023136"/>
    </source>
</evidence>
<dbReference type="GO" id="GO:0009279">
    <property type="term" value="C:cell outer membrane"/>
    <property type="evidence" value="ECO:0007669"/>
    <property type="project" value="UniProtKB-SubCell"/>
</dbReference>
<protein>
    <submittedName>
        <fullName evidence="8">RagB/SusD family nutrient uptake outer membrane protein</fullName>
    </submittedName>
</protein>
<feature type="domain" description="RagB/SusD" evidence="6">
    <location>
        <begin position="315"/>
        <end position="534"/>
    </location>
</feature>
<comment type="subcellular location">
    <subcellularLocation>
        <location evidence="1">Cell outer membrane</location>
    </subcellularLocation>
</comment>
<dbReference type="Gene3D" id="1.25.40.390">
    <property type="match status" value="1"/>
</dbReference>
<gene>
    <name evidence="8" type="ORF">F1649_18740</name>
</gene>
<dbReference type="OrthoDB" id="9783641at2"/>
<comment type="caution">
    <text evidence="8">The sequence shown here is derived from an EMBL/GenBank/DDBJ whole genome shotgun (WGS) entry which is preliminary data.</text>
</comment>
<dbReference type="CDD" id="cd08977">
    <property type="entry name" value="SusD"/>
    <property type="match status" value="1"/>
</dbReference>
<comment type="similarity">
    <text evidence="2">Belongs to the SusD family.</text>
</comment>
<dbReference type="InterPro" id="IPR011990">
    <property type="entry name" value="TPR-like_helical_dom_sf"/>
</dbReference>
<evidence type="ECO:0000313" key="8">
    <source>
        <dbReference type="EMBL" id="KAA8477478.1"/>
    </source>
</evidence>
<dbReference type="Proteomes" id="UP000322918">
    <property type="component" value="Unassembled WGS sequence"/>
</dbReference>
<dbReference type="InterPro" id="IPR033985">
    <property type="entry name" value="SusD-like_N"/>
</dbReference>
<dbReference type="RefSeq" id="WP_141815495.1">
    <property type="nucleotide sequence ID" value="NZ_VFPL01000001.1"/>
</dbReference>
<evidence type="ECO:0000259" key="6">
    <source>
        <dbReference type="Pfam" id="PF07980"/>
    </source>
</evidence>
<keyword evidence="5" id="KW-0998">Cell outer membrane</keyword>
<evidence type="ECO:0000256" key="5">
    <source>
        <dbReference type="ARBA" id="ARBA00023237"/>
    </source>
</evidence>
<reference evidence="8 9" key="1">
    <citation type="submission" date="2019-09" db="EMBL/GenBank/DDBJ databases">
        <title>Pararcticibacter amylolyticus gen. nov., sp. nov., isolated from a rottenly hemp rope, and reclassification of Pedobacter tournemirensis as Pararcticibacter tournemirensis comb. nov.</title>
        <authorList>
            <person name="Cai Y."/>
        </authorList>
    </citation>
    <scope>NUCLEOTIDE SEQUENCE [LARGE SCALE GENOMIC DNA]</scope>
    <source>
        <strain evidence="8 9">TF5-37.2-LB10</strain>
    </source>
</reference>
<accession>A0A5M9GXD4</accession>
<proteinExistence type="inferred from homology"/>
<feature type="domain" description="SusD-like N-terminal" evidence="7">
    <location>
        <begin position="96"/>
        <end position="225"/>
    </location>
</feature>
<keyword evidence="9" id="KW-1185">Reference proteome</keyword>
<dbReference type="Pfam" id="PF14322">
    <property type="entry name" value="SusD-like_3"/>
    <property type="match status" value="1"/>
</dbReference>
<name>A0A5M9GXD4_9SPHI</name>
<evidence type="ECO:0000259" key="7">
    <source>
        <dbReference type="Pfam" id="PF14322"/>
    </source>
</evidence>
<dbReference type="AlphaFoldDB" id="A0A5M9GXD4"/>
<dbReference type="InterPro" id="IPR012944">
    <property type="entry name" value="SusD_RagB_dom"/>
</dbReference>
<evidence type="ECO:0000256" key="1">
    <source>
        <dbReference type="ARBA" id="ARBA00004442"/>
    </source>
</evidence>
<evidence type="ECO:0000256" key="2">
    <source>
        <dbReference type="ARBA" id="ARBA00006275"/>
    </source>
</evidence>
<dbReference type="SUPFAM" id="SSF48452">
    <property type="entry name" value="TPR-like"/>
    <property type="match status" value="1"/>
</dbReference>
<dbReference type="EMBL" id="VWNE01000037">
    <property type="protein sequence ID" value="KAA8477478.1"/>
    <property type="molecule type" value="Genomic_DNA"/>
</dbReference>